<dbReference type="Proteomes" id="UP001500067">
    <property type="component" value="Unassembled WGS sequence"/>
</dbReference>
<accession>A0ABP8NNG3</accession>
<feature type="transmembrane region" description="Helical" evidence="1">
    <location>
        <begin position="211"/>
        <end position="232"/>
    </location>
</feature>
<name>A0ABP8NNG3_9BACT</name>
<protein>
    <submittedName>
        <fullName evidence="3">Acyl-CoA desaturase</fullName>
    </submittedName>
</protein>
<reference evidence="4" key="1">
    <citation type="journal article" date="2019" name="Int. J. Syst. Evol. Microbiol.">
        <title>The Global Catalogue of Microorganisms (GCM) 10K type strain sequencing project: providing services to taxonomists for standard genome sequencing and annotation.</title>
        <authorList>
            <consortium name="The Broad Institute Genomics Platform"/>
            <consortium name="The Broad Institute Genome Sequencing Center for Infectious Disease"/>
            <person name="Wu L."/>
            <person name="Ma J."/>
        </authorList>
    </citation>
    <scope>NUCLEOTIDE SEQUENCE [LARGE SCALE GENOMIC DNA]</scope>
    <source>
        <strain evidence="4">JCM 32105</strain>
    </source>
</reference>
<dbReference type="PANTHER" id="PTHR19353:SF19">
    <property type="entry name" value="DELTA(5) FATTY ACID DESATURASE C-RELATED"/>
    <property type="match status" value="1"/>
</dbReference>
<feature type="transmembrane region" description="Helical" evidence="1">
    <location>
        <begin position="73"/>
        <end position="95"/>
    </location>
</feature>
<dbReference type="Pfam" id="PF00487">
    <property type="entry name" value="FA_desaturase"/>
    <property type="match status" value="1"/>
</dbReference>
<dbReference type="CDD" id="cd03506">
    <property type="entry name" value="Delta6-FADS-like"/>
    <property type="match status" value="1"/>
</dbReference>
<comment type="caution">
    <text evidence="3">The sequence shown here is derived from an EMBL/GenBank/DDBJ whole genome shotgun (WGS) entry which is preliminary data.</text>
</comment>
<dbReference type="RefSeq" id="WP_345084137.1">
    <property type="nucleotide sequence ID" value="NZ_BAABFA010000019.1"/>
</dbReference>
<proteinExistence type="predicted"/>
<dbReference type="EMBL" id="BAABFA010000019">
    <property type="protein sequence ID" value="GAA4468766.1"/>
    <property type="molecule type" value="Genomic_DNA"/>
</dbReference>
<feature type="transmembrane region" description="Helical" evidence="1">
    <location>
        <begin position="107"/>
        <end position="123"/>
    </location>
</feature>
<feature type="transmembrane region" description="Helical" evidence="1">
    <location>
        <begin position="238"/>
        <end position="260"/>
    </location>
</feature>
<evidence type="ECO:0000313" key="4">
    <source>
        <dbReference type="Proteomes" id="UP001500067"/>
    </source>
</evidence>
<feature type="transmembrane region" description="Helical" evidence="1">
    <location>
        <begin position="45"/>
        <end position="67"/>
    </location>
</feature>
<evidence type="ECO:0000259" key="2">
    <source>
        <dbReference type="Pfam" id="PF00487"/>
    </source>
</evidence>
<keyword evidence="1" id="KW-0472">Membrane</keyword>
<gene>
    <name evidence="3" type="ORF">GCM10023093_27010</name>
</gene>
<evidence type="ECO:0000256" key="1">
    <source>
        <dbReference type="SAM" id="Phobius"/>
    </source>
</evidence>
<dbReference type="PANTHER" id="PTHR19353">
    <property type="entry name" value="FATTY ACID DESATURASE 2"/>
    <property type="match status" value="1"/>
</dbReference>
<keyword evidence="1" id="KW-0812">Transmembrane</keyword>
<dbReference type="InterPro" id="IPR012171">
    <property type="entry name" value="Fatty_acid_desaturase"/>
</dbReference>
<sequence length="388" mass="44024">MITTTKKQLVKFAHKGTPDFYSDVKARVNEYFTSKKISHYSNTAMYIKTAAMLSLYFVPYLVIISGLATVSTWVFYALWVLMGIGIVGIGTSVMHDSNHGAYAKNKFTNAFLGGMLNILGGYAKNWRIQHNILHHTYTNIGGLDEDIQTGVILRMTPEKPLKWYHRYQHIYAWGLYCLMNIYWVTAKDYIKIVAYNKAGLLAKEKTSLNKALLELSLLKVLYIAYIIVLPIMISGMPWYHIVGGLVVMHVIAGFSLACIFQPAHVVETSDFAAPDDERKMESNWAVHQIKNTADFAPNNKLVCWFIGGLNFQIEHHLFPHICHIHYPQIAKIIAEVAKEHELPYQVMPTFRSAVIAHGKMLKKLGHSERPVIEPFHLGVVDISMQKAI</sequence>
<dbReference type="InterPro" id="IPR005804">
    <property type="entry name" value="FA_desaturase_dom"/>
</dbReference>
<feature type="domain" description="Fatty acid desaturase" evidence="2">
    <location>
        <begin position="71"/>
        <end position="345"/>
    </location>
</feature>
<feature type="transmembrane region" description="Helical" evidence="1">
    <location>
        <begin position="170"/>
        <end position="190"/>
    </location>
</feature>
<organism evidence="3 4">
    <name type="scientific">Nemorincola caseinilytica</name>
    <dbReference type="NCBI Taxonomy" id="2054315"/>
    <lineage>
        <taxon>Bacteria</taxon>
        <taxon>Pseudomonadati</taxon>
        <taxon>Bacteroidota</taxon>
        <taxon>Chitinophagia</taxon>
        <taxon>Chitinophagales</taxon>
        <taxon>Chitinophagaceae</taxon>
        <taxon>Nemorincola</taxon>
    </lineage>
</organism>
<dbReference type="PIRSF" id="PIRSF015921">
    <property type="entry name" value="FA_sphinglp_des"/>
    <property type="match status" value="1"/>
</dbReference>
<keyword evidence="1" id="KW-1133">Transmembrane helix</keyword>
<keyword evidence="4" id="KW-1185">Reference proteome</keyword>
<evidence type="ECO:0000313" key="3">
    <source>
        <dbReference type="EMBL" id="GAA4468766.1"/>
    </source>
</evidence>